<evidence type="ECO:0000313" key="2">
    <source>
        <dbReference type="EMBL" id="PZA11704.1"/>
    </source>
</evidence>
<keyword evidence="1" id="KW-1133">Transmembrane helix</keyword>
<evidence type="ECO:0000313" key="3">
    <source>
        <dbReference type="Proteomes" id="UP000248134"/>
    </source>
</evidence>
<keyword evidence="1" id="KW-0812">Transmembrane</keyword>
<sequence>MPRGTAKENAMSADDAIHDLLHALKKGDHLVEALLHGGRRGSPFEALRAAGLIDRTSLADRRFWTGVAIGSAAMLALSAVAGARREPPVPEAVAEIEDPA</sequence>
<protein>
    <submittedName>
        <fullName evidence="2">Uncharacterized protein</fullName>
    </submittedName>
</protein>
<organism evidence="2 3">
    <name type="scientific">Rhodopseudomonas palustris</name>
    <dbReference type="NCBI Taxonomy" id="1076"/>
    <lineage>
        <taxon>Bacteria</taxon>
        <taxon>Pseudomonadati</taxon>
        <taxon>Pseudomonadota</taxon>
        <taxon>Alphaproteobacteria</taxon>
        <taxon>Hyphomicrobiales</taxon>
        <taxon>Nitrobacteraceae</taxon>
        <taxon>Rhodopseudomonas</taxon>
    </lineage>
</organism>
<comment type="caution">
    <text evidence="2">The sequence shown here is derived from an EMBL/GenBank/DDBJ whole genome shotgun (WGS) entry which is preliminary data.</text>
</comment>
<accession>A0A323UGN9</accession>
<proteinExistence type="predicted"/>
<keyword evidence="1" id="KW-0472">Membrane</keyword>
<dbReference type="EMBL" id="QKQS01000016">
    <property type="protein sequence ID" value="PZA11704.1"/>
    <property type="molecule type" value="Genomic_DNA"/>
</dbReference>
<dbReference type="AlphaFoldDB" id="A0A323UGN9"/>
<feature type="transmembrane region" description="Helical" evidence="1">
    <location>
        <begin position="63"/>
        <end position="83"/>
    </location>
</feature>
<dbReference type="Proteomes" id="UP000248134">
    <property type="component" value="Unassembled WGS sequence"/>
</dbReference>
<name>A0A323UGN9_RHOPL</name>
<evidence type="ECO:0000256" key="1">
    <source>
        <dbReference type="SAM" id="Phobius"/>
    </source>
</evidence>
<gene>
    <name evidence="2" type="ORF">DNX69_11300</name>
</gene>
<reference evidence="2 3" key="1">
    <citation type="submission" date="2018-06" db="EMBL/GenBank/DDBJ databases">
        <title>Draft Whole-Genome Sequence of the purple photosynthetic bacterium Rhodospeudomonas palustris XCP.</title>
        <authorList>
            <person name="Rayyan A."/>
            <person name="Meyer T.E."/>
            <person name="Kyndt J.A."/>
        </authorList>
    </citation>
    <scope>NUCLEOTIDE SEQUENCE [LARGE SCALE GENOMIC DNA]</scope>
    <source>
        <strain evidence="2 3">XCP</strain>
    </source>
</reference>